<protein>
    <submittedName>
        <fullName evidence="9">Response regulator</fullName>
    </submittedName>
</protein>
<keyword evidence="4" id="KW-0238">DNA-binding</keyword>
<evidence type="ECO:0000256" key="2">
    <source>
        <dbReference type="ARBA" id="ARBA00023012"/>
    </source>
</evidence>
<evidence type="ECO:0000256" key="4">
    <source>
        <dbReference type="ARBA" id="ARBA00023125"/>
    </source>
</evidence>
<gene>
    <name evidence="9" type="ORF">WB794_07975</name>
</gene>
<evidence type="ECO:0000256" key="6">
    <source>
        <dbReference type="PROSITE-ProRule" id="PRU00169"/>
    </source>
</evidence>
<evidence type="ECO:0000259" key="7">
    <source>
        <dbReference type="PROSITE" id="PS50043"/>
    </source>
</evidence>
<feature type="domain" description="HTH luxR-type" evidence="7">
    <location>
        <begin position="141"/>
        <end position="206"/>
    </location>
</feature>
<dbReference type="PRINTS" id="PR00038">
    <property type="entry name" value="HTHLUXR"/>
</dbReference>
<dbReference type="InterPro" id="IPR016032">
    <property type="entry name" value="Sig_transdc_resp-reg_C-effctor"/>
</dbReference>
<keyword evidence="10" id="KW-1185">Reference proteome</keyword>
<reference evidence="9 10" key="1">
    <citation type="journal article" date="2016" name="Antonie Van Leeuwenhoek">
        <title>Denitratimonas tolerans gen. nov., sp. nov., a denitrifying bacterium isolated from a bioreactor for tannery wastewater treatment.</title>
        <authorList>
            <person name="Han S.I."/>
            <person name="Kim J.O."/>
            <person name="Lee Y.R."/>
            <person name="Ekpeghere K.I."/>
            <person name="Koh S.C."/>
            <person name="Whang K.S."/>
        </authorList>
    </citation>
    <scope>NUCLEOTIDE SEQUENCE [LARGE SCALE GENOMIC DNA]</scope>
    <source>
        <strain evidence="9 10">KACC 17565</strain>
    </source>
</reference>
<dbReference type="SUPFAM" id="SSF46894">
    <property type="entry name" value="C-terminal effector domain of the bipartite response regulators"/>
    <property type="match status" value="1"/>
</dbReference>
<evidence type="ECO:0000313" key="10">
    <source>
        <dbReference type="Proteomes" id="UP001364472"/>
    </source>
</evidence>
<dbReference type="SMART" id="SM00448">
    <property type="entry name" value="REC"/>
    <property type="match status" value="1"/>
</dbReference>
<name>A0AAW9R2I8_9GAMM</name>
<accession>A0AAW9R2I8</accession>
<dbReference type="Pfam" id="PF00196">
    <property type="entry name" value="GerE"/>
    <property type="match status" value="1"/>
</dbReference>
<dbReference type="SMART" id="SM00421">
    <property type="entry name" value="HTH_LUXR"/>
    <property type="match status" value="1"/>
</dbReference>
<dbReference type="RefSeq" id="WP_337335324.1">
    <property type="nucleotide sequence ID" value="NZ_JBBDHC010000009.1"/>
</dbReference>
<dbReference type="CDD" id="cd17535">
    <property type="entry name" value="REC_NarL-like"/>
    <property type="match status" value="1"/>
</dbReference>
<dbReference type="GO" id="GO:0000160">
    <property type="term" value="P:phosphorelay signal transduction system"/>
    <property type="evidence" value="ECO:0007669"/>
    <property type="project" value="UniProtKB-KW"/>
</dbReference>
<dbReference type="PANTHER" id="PTHR43214">
    <property type="entry name" value="TWO-COMPONENT RESPONSE REGULATOR"/>
    <property type="match status" value="1"/>
</dbReference>
<comment type="caution">
    <text evidence="9">The sequence shown here is derived from an EMBL/GenBank/DDBJ whole genome shotgun (WGS) entry which is preliminary data.</text>
</comment>
<evidence type="ECO:0000256" key="5">
    <source>
        <dbReference type="ARBA" id="ARBA00023163"/>
    </source>
</evidence>
<dbReference type="InterPro" id="IPR001789">
    <property type="entry name" value="Sig_transdc_resp-reg_receiver"/>
</dbReference>
<feature type="modified residue" description="4-aspartylphosphate" evidence="6">
    <location>
        <position position="54"/>
    </location>
</feature>
<keyword evidence="3" id="KW-0805">Transcription regulation</keyword>
<evidence type="ECO:0000256" key="3">
    <source>
        <dbReference type="ARBA" id="ARBA00023015"/>
    </source>
</evidence>
<organism evidence="9 10">
    <name type="scientific">Denitratimonas tolerans</name>
    <dbReference type="NCBI Taxonomy" id="1338420"/>
    <lineage>
        <taxon>Bacteria</taxon>
        <taxon>Pseudomonadati</taxon>
        <taxon>Pseudomonadota</taxon>
        <taxon>Gammaproteobacteria</taxon>
        <taxon>Lysobacterales</taxon>
        <taxon>Lysobacteraceae</taxon>
        <taxon>Denitratimonas</taxon>
    </lineage>
</organism>
<dbReference type="InterPro" id="IPR011006">
    <property type="entry name" value="CheY-like_superfamily"/>
</dbReference>
<dbReference type="InterPro" id="IPR058245">
    <property type="entry name" value="NreC/VraR/RcsB-like_REC"/>
</dbReference>
<dbReference type="InterPro" id="IPR000792">
    <property type="entry name" value="Tscrpt_reg_LuxR_C"/>
</dbReference>
<dbReference type="Pfam" id="PF00072">
    <property type="entry name" value="Response_reg"/>
    <property type="match status" value="1"/>
</dbReference>
<dbReference type="Proteomes" id="UP001364472">
    <property type="component" value="Unassembled WGS sequence"/>
</dbReference>
<dbReference type="EMBL" id="JBBDHC010000009">
    <property type="protein sequence ID" value="MEJ1249608.1"/>
    <property type="molecule type" value="Genomic_DNA"/>
</dbReference>
<dbReference type="AlphaFoldDB" id="A0AAW9R2I8"/>
<keyword evidence="2" id="KW-0902">Two-component regulatory system</keyword>
<dbReference type="GO" id="GO:0006355">
    <property type="term" value="P:regulation of DNA-templated transcription"/>
    <property type="evidence" value="ECO:0007669"/>
    <property type="project" value="InterPro"/>
</dbReference>
<evidence type="ECO:0000313" key="9">
    <source>
        <dbReference type="EMBL" id="MEJ1249608.1"/>
    </source>
</evidence>
<sequence>MIRVYLVDDHELVRTGFRMLLQQHTDFSVVGEAGSGEQALAELRKTPADVVLCDLHLPGISGLEVTDRLTRSDSPARVIVVSAQEDGPLPRRVLAAGANGYLGKAAPAEELLRAIRDVARGKRYISAAVAQQMAISSLDTTGSPFEQLSVRELEVAMLLVQGLRMTVIADNLNLSSKTIATHKYHLFAKLGVNDIASLTRLALQHGLAAN</sequence>
<dbReference type="InterPro" id="IPR039420">
    <property type="entry name" value="WalR-like"/>
</dbReference>
<dbReference type="SUPFAM" id="SSF52172">
    <property type="entry name" value="CheY-like"/>
    <property type="match status" value="1"/>
</dbReference>
<keyword evidence="1 6" id="KW-0597">Phosphoprotein</keyword>
<dbReference type="PROSITE" id="PS50110">
    <property type="entry name" value="RESPONSE_REGULATORY"/>
    <property type="match status" value="1"/>
</dbReference>
<proteinExistence type="predicted"/>
<evidence type="ECO:0000256" key="1">
    <source>
        <dbReference type="ARBA" id="ARBA00022553"/>
    </source>
</evidence>
<keyword evidence="5" id="KW-0804">Transcription</keyword>
<evidence type="ECO:0000259" key="8">
    <source>
        <dbReference type="PROSITE" id="PS50110"/>
    </source>
</evidence>
<dbReference type="PROSITE" id="PS50043">
    <property type="entry name" value="HTH_LUXR_2"/>
    <property type="match status" value="1"/>
</dbReference>
<dbReference type="PANTHER" id="PTHR43214:SF3">
    <property type="entry name" value="RESPONSE REGULATOR UVRY"/>
    <property type="match status" value="1"/>
</dbReference>
<dbReference type="CDD" id="cd06170">
    <property type="entry name" value="LuxR_C_like"/>
    <property type="match status" value="1"/>
</dbReference>
<feature type="domain" description="Response regulatory" evidence="8">
    <location>
        <begin position="3"/>
        <end position="119"/>
    </location>
</feature>
<dbReference type="Gene3D" id="3.40.50.2300">
    <property type="match status" value="1"/>
</dbReference>
<dbReference type="GO" id="GO:0003677">
    <property type="term" value="F:DNA binding"/>
    <property type="evidence" value="ECO:0007669"/>
    <property type="project" value="UniProtKB-KW"/>
</dbReference>